<evidence type="ECO:0000256" key="2">
    <source>
        <dbReference type="ARBA" id="ARBA00022803"/>
    </source>
</evidence>
<gene>
    <name evidence="4" type="ORF">PHLCEN_2v7296</name>
</gene>
<dbReference type="EMBL" id="MLYV02000726">
    <property type="protein sequence ID" value="PSR78761.1"/>
    <property type="molecule type" value="Genomic_DNA"/>
</dbReference>
<feature type="domain" description="CHAT" evidence="3">
    <location>
        <begin position="1121"/>
        <end position="1398"/>
    </location>
</feature>
<dbReference type="PANTHER" id="PTHR44943:SF8">
    <property type="entry name" value="TPR REPEAT-CONTAINING PROTEIN MJ0263"/>
    <property type="match status" value="1"/>
</dbReference>
<dbReference type="SUPFAM" id="SSF81901">
    <property type="entry name" value="HCP-like"/>
    <property type="match status" value="1"/>
</dbReference>
<dbReference type="InterPro" id="IPR051685">
    <property type="entry name" value="Ycf3/AcsC/BcsC/TPR_MFPF"/>
</dbReference>
<dbReference type="OrthoDB" id="2972126at2759"/>
<dbReference type="InterPro" id="IPR024983">
    <property type="entry name" value="CHAT_dom"/>
</dbReference>
<dbReference type="STRING" id="98765.A0A2R6NWZ0"/>
<evidence type="ECO:0000256" key="1">
    <source>
        <dbReference type="ARBA" id="ARBA00022737"/>
    </source>
</evidence>
<name>A0A2R6NWZ0_9APHY</name>
<dbReference type="Gene3D" id="1.25.40.10">
    <property type="entry name" value="Tetratricopeptide repeat domain"/>
    <property type="match status" value="3"/>
</dbReference>
<evidence type="ECO:0000313" key="4">
    <source>
        <dbReference type="EMBL" id="PSR78761.1"/>
    </source>
</evidence>
<dbReference type="InterPro" id="IPR011990">
    <property type="entry name" value="TPR-like_helical_dom_sf"/>
</dbReference>
<accession>A0A2R6NWZ0</accession>
<evidence type="ECO:0000313" key="5">
    <source>
        <dbReference type="Proteomes" id="UP000186601"/>
    </source>
</evidence>
<keyword evidence="2" id="KW-0802">TPR repeat</keyword>
<reference evidence="4 5" key="1">
    <citation type="submission" date="2018-02" db="EMBL/GenBank/DDBJ databases">
        <title>Genome sequence of the basidiomycete white-rot fungus Phlebia centrifuga.</title>
        <authorList>
            <person name="Granchi Z."/>
            <person name="Peng M."/>
            <person name="de Vries R.P."/>
            <person name="Hilden K."/>
            <person name="Makela M.R."/>
            <person name="Grigoriev I."/>
            <person name="Riley R."/>
        </authorList>
    </citation>
    <scope>NUCLEOTIDE SEQUENCE [LARGE SCALE GENOMIC DNA]</scope>
    <source>
        <strain evidence="4 5">FBCC195</strain>
    </source>
</reference>
<organism evidence="4 5">
    <name type="scientific">Hermanssonia centrifuga</name>
    <dbReference type="NCBI Taxonomy" id="98765"/>
    <lineage>
        <taxon>Eukaryota</taxon>
        <taxon>Fungi</taxon>
        <taxon>Dikarya</taxon>
        <taxon>Basidiomycota</taxon>
        <taxon>Agaricomycotina</taxon>
        <taxon>Agaricomycetes</taxon>
        <taxon>Polyporales</taxon>
        <taxon>Meruliaceae</taxon>
        <taxon>Hermanssonia</taxon>
    </lineage>
</organism>
<comment type="caution">
    <text evidence="4">The sequence shown here is derived from an EMBL/GenBank/DDBJ whole genome shotgun (WGS) entry which is preliminary data.</text>
</comment>
<sequence>MIGVTHVQDTQSDMLQTFLDLLMLFPDALNSLRTTQEWDSTTAVLIKFREGLPLLRPDNPLLPMRLVFIAHALMRRFQALGEIADIDDSIKYLDELVAIPSSSRFGDGFIDDGMPLQLTTAQSLCLLGDALMLRFERSKNVEDVDAAIEKYRIALTLISSYDPARHPMCLMPLGRALQLRFKEHQRKEDIDEAIQCQREAVSLSHIQPDEDESQIAKILAELAALLVDRYNAFHLIVDLEEAIENFQAALAPLPDNSEKQPGFLRNVAASLYLGFKATGQVEDLNRAIDHSRKAIACLESGNVPLDEGEILRSLAKSLDQLGGFLVDRYREVGQIVDLEEATESYEKALVFLPDNSEKQPGFLRNVAASLYMGFKATGQVENLNRAIDHSRKAIACLESGNMPLDEGKMLGFLAESLDQLGGFLVDRYREVGQIVDLEEATESYEKALVFLPDNSEKQPEFLNNLAVSLYVSFKATGQVEDLNRAIDHSRKAIACLESWTVDDVSSRIQIKRRMAVCLDTRADSEWSNQAEDMEGALRIRRELVALTEGKVGHHEDVLYLVNSLHSQWLQDPGQLCAFDEGLNQLRNVLQIYGHGRDRLVLLHQLAAHLLDRHRRYDAPEDLEEAIAYLRELLALTPGGHVRRAIYLSTLVDALCQRFRLFGRTDDIDDAVGSAREAVASARSCHSRHDLSICLSMLATSLYDKSGHCQSHNIFAESMTIWREVASLSPENLAAAYTLASFTSLRQVRLGQPSDDIEHLEKFLTEIPAGHPDKLLSVSALATVAVAQCRLSGGTKHQEEALNRCRESVAAYEQFPLGDDYCLSVLNLATAYRLNGNYEEAATRFEQAADLRYATPHYRLTAAEEWADSARQAGHSSSLRAHMKALELLDMCLTSTPTIDLQHQFLTKKTSTRAANAASCAIEKEELETAVQALEQGRALIWSRMRSYRHPIEKLQGLNASLAEEFKAVCQQLEHLNVSSESNPPRMTPIPTISATPHTAVGFDIKVTKNRQLLEDYERIISEIRQLVGFSSFLQVTPFPTLQTAARGGPVILVNVDENRSDAIILRATEKPLLVPLTGDLSAIVGKLSSRLVVVDRINRSRNEDRYDVPHHPKQFDMSNILQILWQEVCQPIALALQKMGHAEGSRVWWCPVGRLGALPLHAAGIYNNKGVLMEGFPDLYVSSYTPTLSSLIASRETAVKGGSGPRLLAVGQSNSLPKVKAEFFKLKSLFPSDVLRIRDGEGAESDKVLGHLRDHPWVHFACHGSLDTDSPFKSGFILHDKKLSLRDIIQAKLPNAELAFLAACHSAASESTSKTPDEVLTLAAAMQFCGFRSIVGTLWAMRDEDGPELAEKFYKHMLRNGLDNMDVRDSARAVHLATKSMREAGVPLHRWTTFVHVGI</sequence>
<dbReference type="PANTHER" id="PTHR44943">
    <property type="entry name" value="CELLULOSE SYNTHASE OPERON PROTEIN C"/>
    <property type="match status" value="1"/>
</dbReference>
<keyword evidence="5" id="KW-1185">Reference proteome</keyword>
<dbReference type="Pfam" id="PF12770">
    <property type="entry name" value="CHAT"/>
    <property type="match status" value="1"/>
</dbReference>
<keyword evidence="1" id="KW-0677">Repeat</keyword>
<dbReference type="SUPFAM" id="SSF48452">
    <property type="entry name" value="TPR-like"/>
    <property type="match status" value="2"/>
</dbReference>
<proteinExistence type="predicted"/>
<evidence type="ECO:0000259" key="3">
    <source>
        <dbReference type="Pfam" id="PF12770"/>
    </source>
</evidence>
<dbReference type="Proteomes" id="UP000186601">
    <property type="component" value="Unassembled WGS sequence"/>
</dbReference>
<protein>
    <recommendedName>
        <fullName evidence="3">CHAT domain-containing protein</fullName>
    </recommendedName>
</protein>